<protein>
    <submittedName>
        <fullName evidence="2">Unannotated protein</fullName>
    </submittedName>
</protein>
<dbReference type="AlphaFoldDB" id="A0A6J7UUE8"/>
<feature type="region of interest" description="Disordered" evidence="1">
    <location>
        <begin position="178"/>
        <end position="202"/>
    </location>
</feature>
<name>A0A6J7UUE8_9ZZZZ</name>
<reference evidence="2" key="1">
    <citation type="submission" date="2020-05" db="EMBL/GenBank/DDBJ databases">
        <authorList>
            <person name="Chiriac C."/>
            <person name="Salcher M."/>
            <person name="Ghai R."/>
            <person name="Kavagutti S V."/>
        </authorList>
    </citation>
    <scope>NUCLEOTIDE SEQUENCE</scope>
</reference>
<accession>A0A6J7UUE8</accession>
<proteinExistence type="predicted"/>
<dbReference type="EMBL" id="CAFBQP010000157">
    <property type="protein sequence ID" value="CAB5068722.1"/>
    <property type="molecule type" value="Genomic_DNA"/>
</dbReference>
<evidence type="ECO:0000256" key="1">
    <source>
        <dbReference type="SAM" id="MobiDB-lite"/>
    </source>
</evidence>
<evidence type="ECO:0000313" key="2">
    <source>
        <dbReference type="EMBL" id="CAB5068722.1"/>
    </source>
</evidence>
<feature type="compositionally biased region" description="Basic and acidic residues" evidence="1">
    <location>
        <begin position="26"/>
        <end position="36"/>
    </location>
</feature>
<feature type="region of interest" description="Disordered" evidence="1">
    <location>
        <begin position="20"/>
        <end position="40"/>
    </location>
</feature>
<organism evidence="2">
    <name type="scientific">freshwater metagenome</name>
    <dbReference type="NCBI Taxonomy" id="449393"/>
    <lineage>
        <taxon>unclassified sequences</taxon>
        <taxon>metagenomes</taxon>
        <taxon>ecological metagenomes</taxon>
    </lineage>
</organism>
<sequence>MARAVCLRTNVRAADRKIRTMASGGGRDDHHPRAAEMRPPTQVETVPVILDRGVEAPERAEQVCPHEQTCGGQTKDVPNSVVLLLVRVSALGDPDCSTEAIHPHAHALDATRIYPLEQFRTHHARVGSIYLRHQLADGVGGKCDVVVQEAEEPLVPLDQADDVVHGGAEPRVCRKVTQGGIGEHRPDPRRKPGVLAGQEEEHPKIRVVLGSEGSERLVKPWSGVVCHHDCHNRR</sequence>
<gene>
    <name evidence="2" type="ORF">UFOPK4306_02495</name>
</gene>